<dbReference type="EMBL" id="ATNM01000033">
    <property type="protein sequence ID" value="EPR70958.1"/>
    <property type="molecule type" value="Genomic_DNA"/>
</dbReference>
<name>S7X4C8_9BACT</name>
<protein>
    <submittedName>
        <fullName evidence="1">Uncharacterized protein</fullName>
    </submittedName>
</protein>
<proteinExistence type="predicted"/>
<evidence type="ECO:0000313" key="1">
    <source>
        <dbReference type="EMBL" id="EPR70958.1"/>
    </source>
</evidence>
<sequence length="50" mass="5611">MAVINSIPDSLEITSKIGGILNNRKQIIVVLIINIKKLKNLKVLDFFAFN</sequence>
<evidence type="ECO:0000313" key="2">
    <source>
        <dbReference type="Proteomes" id="UP000014974"/>
    </source>
</evidence>
<reference evidence="1 2" key="1">
    <citation type="journal article" date="2013" name="Genome Announc.">
        <title>Draft Genome Sequence of Cyclobacterium qasimii Strain M12-11BT, Isolated from Arctic Marine Sediment.</title>
        <authorList>
            <person name="Shivaji S."/>
            <person name="Ara S."/>
            <person name="Singh A."/>
            <person name="Kumar Pinnaka A."/>
        </authorList>
    </citation>
    <scope>NUCLEOTIDE SEQUENCE [LARGE SCALE GENOMIC DNA]</scope>
    <source>
        <strain evidence="1 2">M12-11B</strain>
    </source>
</reference>
<gene>
    <name evidence="1" type="ORF">ADICYQ_0772</name>
</gene>
<accession>S7X4C8</accession>
<dbReference type="Proteomes" id="UP000014974">
    <property type="component" value="Unassembled WGS sequence"/>
</dbReference>
<comment type="caution">
    <text evidence="1">The sequence shown here is derived from an EMBL/GenBank/DDBJ whole genome shotgun (WGS) entry which is preliminary data.</text>
</comment>
<dbReference type="AlphaFoldDB" id="S7X4C8"/>
<organism evidence="1 2">
    <name type="scientific">Cyclobacterium qasimii M12-11B</name>
    <dbReference type="NCBI Taxonomy" id="641524"/>
    <lineage>
        <taxon>Bacteria</taxon>
        <taxon>Pseudomonadati</taxon>
        <taxon>Bacteroidota</taxon>
        <taxon>Cytophagia</taxon>
        <taxon>Cytophagales</taxon>
        <taxon>Cyclobacteriaceae</taxon>
        <taxon>Cyclobacterium</taxon>
    </lineage>
</organism>